<dbReference type="Pfam" id="PF01871">
    <property type="entry name" value="AMMECR1"/>
    <property type="match status" value="1"/>
</dbReference>
<dbReference type="PROSITE" id="PS51112">
    <property type="entry name" value="AMMECR1"/>
    <property type="match status" value="1"/>
</dbReference>
<name>A0A7S1WWL8_ALECA</name>
<accession>A0A7S1WWL8</accession>
<dbReference type="AlphaFoldDB" id="A0A7S1WWL8"/>
<evidence type="ECO:0000313" key="2">
    <source>
        <dbReference type="EMBL" id="CAD9190707.1"/>
    </source>
</evidence>
<dbReference type="InterPro" id="IPR027485">
    <property type="entry name" value="AMMECR1_N"/>
</dbReference>
<dbReference type="PANTHER" id="PTHR13016">
    <property type="entry name" value="AMMECR1 HOMOLOG"/>
    <property type="match status" value="1"/>
</dbReference>
<dbReference type="InterPro" id="IPR002733">
    <property type="entry name" value="AMMECR1_domain"/>
</dbReference>
<dbReference type="SUPFAM" id="SSF143447">
    <property type="entry name" value="AMMECR1-like"/>
    <property type="match status" value="1"/>
</dbReference>
<reference evidence="2" key="1">
    <citation type="submission" date="2021-01" db="EMBL/GenBank/DDBJ databases">
        <authorList>
            <person name="Corre E."/>
            <person name="Pelletier E."/>
            <person name="Niang G."/>
            <person name="Scheremetjew M."/>
            <person name="Finn R."/>
            <person name="Kale V."/>
            <person name="Holt S."/>
            <person name="Cochrane G."/>
            <person name="Meng A."/>
            <person name="Brown T."/>
            <person name="Cohen L."/>
        </authorList>
    </citation>
    <scope>NUCLEOTIDE SEQUENCE</scope>
    <source>
        <strain evidence="2">OF101</strain>
    </source>
</reference>
<gene>
    <name evidence="2" type="ORF">ACAT0790_LOCUS67482</name>
</gene>
<dbReference type="NCBIfam" id="TIGR00296">
    <property type="entry name" value="TIGR00296 family protein"/>
    <property type="match status" value="1"/>
</dbReference>
<dbReference type="InterPro" id="IPR036071">
    <property type="entry name" value="AMMECR1_dom_sf"/>
</dbReference>
<dbReference type="InterPro" id="IPR023473">
    <property type="entry name" value="AMMECR1"/>
</dbReference>
<dbReference type="EMBL" id="HBGE01113138">
    <property type="protein sequence ID" value="CAD9190707.1"/>
    <property type="molecule type" value="Transcribed_RNA"/>
</dbReference>
<dbReference type="Gene3D" id="3.30.700.20">
    <property type="entry name" value="Hypothetical protein ph0010, domain 1"/>
    <property type="match status" value="1"/>
</dbReference>
<protein>
    <recommendedName>
        <fullName evidence="1">AMMECR1 domain-containing protein</fullName>
    </recommendedName>
</protein>
<dbReference type="PANTHER" id="PTHR13016:SF0">
    <property type="entry name" value="AMME SYNDROME CANDIDATE GENE 1 PROTEIN"/>
    <property type="match status" value="1"/>
</dbReference>
<proteinExistence type="predicted"/>
<evidence type="ECO:0000259" key="1">
    <source>
        <dbReference type="PROSITE" id="PS51112"/>
    </source>
</evidence>
<organism evidence="2">
    <name type="scientific">Alexandrium catenella</name>
    <name type="common">Red tide dinoflagellate</name>
    <name type="synonym">Gonyaulax catenella</name>
    <dbReference type="NCBI Taxonomy" id="2925"/>
    <lineage>
        <taxon>Eukaryota</taxon>
        <taxon>Sar</taxon>
        <taxon>Alveolata</taxon>
        <taxon>Dinophyceae</taxon>
        <taxon>Gonyaulacales</taxon>
        <taxon>Pyrocystaceae</taxon>
        <taxon>Alexandrium</taxon>
    </lineage>
</organism>
<sequence>MLDPCDAVLEVTEDLVVYCFQVLLARLQRRPEPSLRAVEATAAAKVGGLFVTWKTPEAKLRGCIGTLHPVNLGRGLADFALRSSLRDRRFEPVELHEVPSLTCRVSLLHSFEPCEDAYDWEVGVHGLRITFSVPLGSFCPCGSTEYEATFLPEVMVEQDMSHEVAIRRLVRKAGYDGRCDEYLVDSIDATRFRSSMQEFTYRDLVGRHAITV</sequence>
<feature type="domain" description="AMMECR1" evidence="1">
    <location>
        <begin position="4"/>
        <end position="208"/>
    </location>
</feature>